<dbReference type="Proteomes" id="UP000467379">
    <property type="component" value="Plasmid pJCM12687"/>
</dbReference>
<evidence type="ECO:0000313" key="2">
    <source>
        <dbReference type="EMBL" id="ORA29851.1"/>
    </source>
</evidence>
<dbReference type="EMBL" id="AP022607">
    <property type="protein sequence ID" value="BBZ15021.1"/>
    <property type="molecule type" value="Genomic_DNA"/>
</dbReference>
<keyword evidence="1" id="KW-0614">Plasmid</keyword>
<protein>
    <recommendedName>
        <fullName evidence="5">ESAT-6-like protein EsxC</fullName>
    </recommendedName>
</protein>
<evidence type="ECO:0008006" key="5">
    <source>
        <dbReference type="Google" id="ProtNLM"/>
    </source>
</evidence>
<name>A0A7I7WEI0_9MYCO</name>
<dbReference type="SUPFAM" id="SSF140453">
    <property type="entry name" value="EsxAB dimer-like"/>
    <property type="match status" value="1"/>
</dbReference>
<reference evidence="2 3" key="1">
    <citation type="submission" date="2016-12" db="EMBL/GenBank/DDBJ databases">
        <title>The new phylogeny of genus Mycobacterium.</title>
        <authorList>
            <person name="Tortoli E."/>
            <person name="Trovato A."/>
            <person name="Cirillo D.M."/>
        </authorList>
    </citation>
    <scope>NUCLEOTIDE SEQUENCE [LARGE SCALE GENOMIC DNA]</scope>
    <source>
        <strain evidence="2 3">DSM 44624</strain>
    </source>
</reference>
<evidence type="ECO:0000313" key="3">
    <source>
        <dbReference type="Proteomes" id="UP000192441"/>
    </source>
</evidence>
<proteinExistence type="predicted"/>
<reference evidence="1 4" key="2">
    <citation type="journal article" date="2019" name="Emerg. Microbes Infect.">
        <title>Comprehensive subspecies identification of 175 nontuberculous mycobacteria species based on 7547 genomic profiles.</title>
        <authorList>
            <person name="Matsumoto Y."/>
            <person name="Kinjo T."/>
            <person name="Motooka D."/>
            <person name="Nabeya D."/>
            <person name="Jung N."/>
            <person name="Uechi K."/>
            <person name="Horii T."/>
            <person name="Iida T."/>
            <person name="Fujita J."/>
            <person name="Nakamura S."/>
        </authorList>
    </citation>
    <scope>NUCLEOTIDE SEQUENCE [LARGE SCALE GENOMIC DNA]</scope>
    <source>
        <strain evidence="1 4">JCM 12687</strain>
        <plasmid evidence="1">pJCM12687</plasmid>
    </source>
</reference>
<dbReference type="AlphaFoldDB" id="A0A7I7WEI0"/>
<sequence>MEDGMLKYHPGMIGDYTHSLMTYSSELDNIASQAQNILAGLHEYFDTQHGSTAYTQVQQMINDGIQEGRDVIQRHGNAVDTSLANFVSQDHSAGNSFMSI</sequence>
<evidence type="ECO:0000313" key="1">
    <source>
        <dbReference type="EMBL" id="BBZ15021.1"/>
    </source>
</evidence>
<organism evidence="2 3">
    <name type="scientific">Mycobacterium branderi</name>
    <dbReference type="NCBI Taxonomy" id="43348"/>
    <lineage>
        <taxon>Bacteria</taxon>
        <taxon>Bacillati</taxon>
        <taxon>Actinomycetota</taxon>
        <taxon>Actinomycetes</taxon>
        <taxon>Mycobacteriales</taxon>
        <taxon>Mycobacteriaceae</taxon>
        <taxon>Mycobacterium</taxon>
    </lineage>
</organism>
<keyword evidence="4" id="KW-1185">Reference proteome</keyword>
<dbReference type="OrthoDB" id="4742583at2"/>
<dbReference type="InterPro" id="IPR036689">
    <property type="entry name" value="ESAT-6-like_sf"/>
</dbReference>
<accession>A0A7I7WEI0</accession>
<dbReference type="EMBL" id="MVHM01000034">
    <property type="protein sequence ID" value="ORA29851.1"/>
    <property type="molecule type" value="Genomic_DNA"/>
</dbReference>
<evidence type="ECO:0000313" key="4">
    <source>
        <dbReference type="Proteomes" id="UP000467379"/>
    </source>
</evidence>
<gene>
    <name evidence="2" type="ORF">BST20_27740</name>
    <name evidence="1" type="ORF">MBRA_52160</name>
</gene>
<dbReference type="Gene3D" id="1.10.287.1060">
    <property type="entry name" value="ESAT-6-like"/>
    <property type="match status" value="1"/>
</dbReference>
<dbReference type="Proteomes" id="UP000192441">
    <property type="component" value="Unassembled WGS sequence"/>
</dbReference>
<dbReference type="RefSeq" id="WP_083134614.1">
    <property type="nucleotide sequence ID" value="NZ_AP022607.1"/>
</dbReference>
<geneLocation type="plasmid" evidence="1 4">
    <name>pJCM12687</name>
</geneLocation>
<reference evidence="1" key="3">
    <citation type="submission" date="2020-02" db="EMBL/GenBank/DDBJ databases">
        <authorList>
            <person name="Matsumoto Y."/>
            <person name="Motooka D."/>
            <person name="Nakamura S."/>
        </authorList>
    </citation>
    <scope>NUCLEOTIDE SEQUENCE</scope>
    <source>
        <strain evidence="1">JCM 12687</strain>
        <plasmid evidence="1">pJCM12687</plasmid>
    </source>
</reference>